<reference evidence="2 3" key="1">
    <citation type="submission" date="2018-02" db="EMBL/GenBank/DDBJ databases">
        <title>Genomic Encyclopedia of Archaeal and Bacterial Type Strains, Phase II (KMG-II): from individual species to whole genera.</title>
        <authorList>
            <person name="Goeker M."/>
        </authorList>
    </citation>
    <scope>NUCLEOTIDE SEQUENCE [LARGE SCALE GENOMIC DNA]</scope>
    <source>
        <strain evidence="2 3">DSM 3808</strain>
    </source>
</reference>
<evidence type="ECO:0000313" key="2">
    <source>
        <dbReference type="EMBL" id="PPK82626.1"/>
    </source>
</evidence>
<dbReference type="Proteomes" id="UP000237749">
    <property type="component" value="Unassembled WGS sequence"/>
</dbReference>
<feature type="transmembrane region" description="Helical" evidence="1">
    <location>
        <begin position="39"/>
        <end position="58"/>
    </location>
</feature>
<dbReference type="EMBL" id="PTJA01000002">
    <property type="protein sequence ID" value="PPK82626.1"/>
    <property type="molecule type" value="Genomic_DNA"/>
</dbReference>
<dbReference type="AlphaFoldDB" id="A0A2S6HX88"/>
<protein>
    <submittedName>
        <fullName evidence="2">Branched-subunit amino acid transport protein AzlD</fullName>
    </submittedName>
</protein>
<feature type="transmembrane region" description="Helical" evidence="1">
    <location>
        <begin position="70"/>
        <end position="87"/>
    </location>
</feature>
<keyword evidence="1" id="KW-0472">Membrane</keyword>
<evidence type="ECO:0000256" key="1">
    <source>
        <dbReference type="SAM" id="Phobius"/>
    </source>
</evidence>
<accession>A0A2S6HX88</accession>
<proteinExistence type="predicted"/>
<dbReference type="Pfam" id="PF05437">
    <property type="entry name" value="AzlD"/>
    <property type="match status" value="1"/>
</dbReference>
<dbReference type="RefSeq" id="WP_278321413.1">
    <property type="nucleotide sequence ID" value="NZ_PTJA01000002.1"/>
</dbReference>
<keyword evidence="1" id="KW-0812">Transmembrane</keyword>
<name>A0A2S6HX88_9FIRM</name>
<comment type="caution">
    <text evidence="2">The sequence shown here is derived from an EMBL/GenBank/DDBJ whole genome shotgun (WGS) entry which is preliminary data.</text>
</comment>
<feature type="transmembrane region" description="Helical" evidence="1">
    <location>
        <begin position="6"/>
        <end position="30"/>
    </location>
</feature>
<dbReference type="PIRSF" id="PIRSF003203">
    <property type="entry name" value="AzlD"/>
    <property type="match status" value="1"/>
</dbReference>
<evidence type="ECO:0000313" key="3">
    <source>
        <dbReference type="Proteomes" id="UP000237749"/>
    </source>
</evidence>
<sequence length="111" mass="12270">MKHYLISYALITLAMILATVLTRFLPFLFFPAGKKTPKYVIYLGNTLPYATIGLLVVYCLRGVSFTAHPYGIPEVLSIAVIAVLHIWKGNSLLSIGGGTALYMVLIQTFFK</sequence>
<keyword evidence="1" id="KW-1133">Transmembrane helix</keyword>
<feature type="transmembrane region" description="Helical" evidence="1">
    <location>
        <begin position="92"/>
        <end position="110"/>
    </location>
</feature>
<dbReference type="InterPro" id="IPR008407">
    <property type="entry name" value="Brnchd-chn_aa_trnsp_AzlD"/>
</dbReference>
<keyword evidence="3" id="KW-1185">Reference proteome</keyword>
<gene>
    <name evidence="2" type="ORF">BXY41_102316</name>
</gene>
<organism evidence="2 3">
    <name type="scientific">Lacrimispora xylanisolvens</name>
    <dbReference type="NCBI Taxonomy" id="384636"/>
    <lineage>
        <taxon>Bacteria</taxon>
        <taxon>Bacillati</taxon>
        <taxon>Bacillota</taxon>
        <taxon>Clostridia</taxon>
        <taxon>Lachnospirales</taxon>
        <taxon>Lachnospiraceae</taxon>
        <taxon>Lacrimispora</taxon>
    </lineage>
</organism>